<reference evidence="1 2" key="1">
    <citation type="submission" date="2024-06" db="EMBL/GenBank/DDBJ databases">
        <title>A chromosome level genome sequence of Diviner's sage (Salvia divinorum).</title>
        <authorList>
            <person name="Ford S.A."/>
            <person name="Ro D.-K."/>
            <person name="Ness R.W."/>
            <person name="Phillips M.A."/>
        </authorList>
    </citation>
    <scope>NUCLEOTIDE SEQUENCE [LARGE SCALE GENOMIC DNA]</scope>
    <source>
        <strain evidence="1">SAF-2024a</strain>
        <tissue evidence="1">Leaf</tissue>
    </source>
</reference>
<accession>A0ABD1HG00</accession>
<protein>
    <submittedName>
        <fullName evidence="1">Uncharacterized protein</fullName>
    </submittedName>
</protein>
<sequence length="148" mass="16324">MEDEITLPTYTYQPITICRDSFIRVHKSSISFLTIKTHTLKGKREVVSEVLIPISNQIITTRNESDQEHNVIRPTISYYEGVRKEYTCPELAHNGGESSAAETEVVSYGAEGTGDGMATRCQTGVDARLGEATRCGAADDAANQRIRI</sequence>
<name>A0ABD1HG00_SALDI</name>
<dbReference type="AlphaFoldDB" id="A0ABD1HG00"/>
<evidence type="ECO:0000313" key="1">
    <source>
        <dbReference type="EMBL" id="KAL1555355.1"/>
    </source>
</evidence>
<organism evidence="1 2">
    <name type="scientific">Salvia divinorum</name>
    <name type="common">Maria pastora</name>
    <name type="synonym">Diviner's sage</name>
    <dbReference type="NCBI Taxonomy" id="28513"/>
    <lineage>
        <taxon>Eukaryota</taxon>
        <taxon>Viridiplantae</taxon>
        <taxon>Streptophyta</taxon>
        <taxon>Embryophyta</taxon>
        <taxon>Tracheophyta</taxon>
        <taxon>Spermatophyta</taxon>
        <taxon>Magnoliopsida</taxon>
        <taxon>eudicotyledons</taxon>
        <taxon>Gunneridae</taxon>
        <taxon>Pentapetalae</taxon>
        <taxon>asterids</taxon>
        <taxon>lamiids</taxon>
        <taxon>Lamiales</taxon>
        <taxon>Lamiaceae</taxon>
        <taxon>Nepetoideae</taxon>
        <taxon>Mentheae</taxon>
        <taxon>Salviinae</taxon>
        <taxon>Salvia</taxon>
        <taxon>Salvia subgen. Calosphace</taxon>
    </lineage>
</organism>
<dbReference type="Proteomes" id="UP001567538">
    <property type="component" value="Unassembled WGS sequence"/>
</dbReference>
<proteinExistence type="predicted"/>
<keyword evidence="2" id="KW-1185">Reference proteome</keyword>
<gene>
    <name evidence="1" type="ORF">AAHA92_15809</name>
</gene>
<comment type="caution">
    <text evidence="1">The sequence shown here is derived from an EMBL/GenBank/DDBJ whole genome shotgun (WGS) entry which is preliminary data.</text>
</comment>
<dbReference type="EMBL" id="JBEAFC010000006">
    <property type="protein sequence ID" value="KAL1555355.1"/>
    <property type="molecule type" value="Genomic_DNA"/>
</dbReference>
<evidence type="ECO:0000313" key="2">
    <source>
        <dbReference type="Proteomes" id="UP001567538"/>
    </source>
</evidence>